<evidence type="ECO:0000313" key="1">
    <source>
        <dbReference type="EMBL" id="MBB6458694.1"/>
    </source>
</evidence>
<accession>A0A841QKE4</accession>
<organism evidence="1 2">
    <name type="scientific">Acetobacter lovaniensis</name>
    <dbReference type="NCBI Taxonomy" id="104100"/>
    <lineage>
        <taxon>Bacteria</taxon>
        <taxon>Pseudomonadati</taxon>
        <taxon>Pseudomonadota</taxon>
        <taxon>Alphaproteobacteria</taxon>
        <taxon>Acetobacterales</taxon>
        <taxon>Acetobacteraceae</taxon>
        <taxon>Acetobacter</taxon>
    </lineage>
</organism>
<comment type="caution">
    <text evidence="1">The sequence shown here is derived from an EMBL/GenBank/DDBJ whole genome shotgun (WGS) entry which is preliminary data.</text>
</comment>
<proteinExistence type="predicted"/>
<evidence type="ECO:0000313" key="2">
    <source>
        <dbReference type="Proteomes" id="UP000578000"/>
    </source>
</evidence>
<keyword evidence="2" id="KW-1185">Reference proteome</keyword>
<dbReference type="AlphaFoldDB" id="A0A841QKE4"/>
<dbReference type="EMBL" id="JACHIE010000028">
    <property type="protein sequence ID" value="MBB6458694.1"/>
    <property type="molecule type" value="Genomic_DNA"/>
</dbReference>
<name>A0A841QKE4_9PROT</name>
<dbReference type="Proteomes" id="UP000578000">
    <property type="component" value="Unassembled WGS sequence"/>
</dbReference>
<protein>
    <submittedName>
        <fullName evidence="1">Uncharacterized protein</fullName>
    </submittedName>
</protein>
<sequence>MAGILIFLIVTQLVECFGADASNKFAGIFTPLIVAAVTIYLSRRQHNIADAQRAVAEESKNIAAANRDIADRKLRLELFDKRYEIYQTFVEFFVYCHDIPLDIREYLKLSKKEEESVFLYEDPKVWNESLERAEKNIGKIQQNLDLFKNKCEISIGKSMFLFKSDNNIVYVSFLNIAKETYEFGFSKKEYLEANLQKFEIDYKNSDPQIQTDISQIEIEKFRLKNKFKNELAIILQSFLHIPEE</sequence>
<gene>
    <name evidence="1" type="ORF">HNR55_003307</name>
</gene>
<reference evidence="1 2" key="1">
    <citation type="submission" date="2020-08" db="EMBL/GenBank/DDBJ databases">
        <title>Genomic Encyclopedia of Type Strains, Phase IV (KMG-IV): sequencing the most valuable type-strain genomes for metagenomic binning, comparative biology and taxonomic classification.</title>
        <authorList>
            <person name="Goeker M."/>
        </authorList>
    </citation>
    <scope>NUCLEOTIDE SEQUENCE [LARGE SCALE GENOMIC DNA]</scope>
    <source>
        <strain evidence="1 2">DSM 4491</strain>
    </source>
</reference>